<dbReference type="PANTHER" id="PTHR11092:SF0">
    <property type="entry name" value="EPIMERASE FAMILY PROTEIN SDR39U1"/>
    <property type="match status" value="1"/>
</dbReference>
<feature type="domain" description="DUF1731" evidence="3">
    <location>
        <begin position="252"/>
        <end position="298"/>
    </location>
</feature>
<keyword evidence="5" id="KW-1185">Reference proteome</keyword>
<evidence type="ECO:0008006" key="6">
    <source>
        <dbReference type="Google" id="ProtNLM"/>
    </source>
</evidence>
<evidence type="ECO:0000256" key="1">
    <source>
        <dbReference type="ARBA" id="ARBA00009353"/>
    </source>
</evidence>
<comment type="caution">
    <text evidence="4">The sequence shown here is derived from an EMBL/GenBank/DDBJ whole genome shotgun (WGS) entry which is preliminary data.</text>
</comment>
<dbReference type="RefSeq" id="WP_132129383.1">
    <property type="nucleotide sequence ID" value="NZ_CP042432.1"/>
</dbReference>
<dbReference type="InterPro" id="IPR010099">
    <property type="entry name" value="SDR39U1"/>
</dbReference>
<dbReference type="Gene3D" id="3.40.50.720">
    <property type="entry name" value="NAD(P)-binding Rossmann-like Domain"/>
    <property type="match status" value="1"/>
</dbReference>
<dbReference type="AlphaFoldDB" id="A0A4R3KSW1"/>
<evidence type="ECO:0000259" key="2">
    <source>
        <dbReference type="Pfam" id="PF01370"/>
    </source>
</evidence>
<dbReference type="PANTHER" id="PTHR11092">
    <property type="entry name" value="SUGAR NUCLEOTIDE EPIMERASE RELATED"/>
    <property type="match status" value="1"/>
</dbReference>
<accession>A0A4R3KSW1</accession>
<dbReference type="EMBL" id="SMAD01000006">
    <property type="protein sequence ID" value="TCS86821.1"/>
    <property type="molecule type" value="Genomic_DNA"/>
</dbReference>
<dbReference type="SUPFAM" id="SSF51735">
    <property type="entry name" value="NAD(P)-binding Rossmann-fold domains"/>
    <property type="match status" value="1"/>
</dbReference>
<comment type="similarity">
    <text evidence="1">Belongs to the NAD(P)-dependent epimerase/dehydratase family. SDR39U1 subfamily.</text>
</comment>
<dbReference type="NCBIfam" id="TIGR01777">
    <property type="entry name" value="yfcH"/>
    <property type="match status" value="1"/>
</dbReference>
<sequence length="300" mass="33248">MSENVLIAGGSGLIGSRLTQLLLERDYCVSWLSRSTENKTSFRVYHWDTVKGVIENGAVEQADHIINLAGANLNTRWTEERKKIIVDSRVNSANLIFKTLKECPNEVKTYISASGISYYGNMGSEWMTEDFPAANDFLGTCCRLWEKAACQMESLDIRTIRIRTGMVLSDKGGALPKLAGPVKAGIGAALGNGQQWVSWIHIDDICKIYIHALENQDMHGAYNAATPNPVSNKGLIKEIARTLNKPLWLPNVPALALRAVFGEMSSVVLDSTRVSAERVLDSSFRFRFPELPAALRQIYL</sequence>
<evidence type="ECO:0000313" key="4">
    <source>
        <dbReference type="EMBL" id="TCS86821.1"/>
    </source>
</evidence>
<gene>
    <name evidence="4" type="ORF">EDD80_106132</name>
</gene>
<evidence type="ECO:0000313" key="5">
    <source>
        <dbReference type="Proteomes" id="UP000295807"/>
    </source>
</evidence>
<dbReference type="OrthoDB" id="9801773at2"/>
<dbReference type="InterPro" id="IPR001509">
    <property type="entry name" value="Epimerase_deHydtase"/>
</dbReference>
<feature type="domain" description="NAD-dependent epimerase/dehydratase" evidence="2">
    <location>
        <begin position="5"/>
        <end position="224"/>
    </location>
</feature>
<name>A0A4R3KSW1_9SPHI</name>
<proteinExistence type="inferred from homology"/>
<reference evidence="4 5" key="1">
    <citation type="submission" date="2019-03" db="EMBL/GenBank/DDBJ databases">
        <title>Genomic Encyclopedia of Type Strains, Phase IV (KMG-IV): sequencing the most valuable type-strain genomes for metagenomic binning, comparative biology and taxonomic classification.</title>
        <authorList>
            <person name="Goeker M."/>
        </authorList>
    </citation>
    <scope>NUCLEOTIDE SEQUENCE [LARGE SCALE GENOMIC DNA]</scope>
    <source>
        <strain evidence="4 5">DSM 21100</strain>
    </source>
</reference>
<dbReference type="InterPro" id="IPR013549">
    <property type="entry name" value="DUF1731"/>
</dbReference>
<dbReference type="Pfam" id="PF08338">
    <property type="entry name" value="DUF1731"/>
    <property type="match status" value="1"/>
</dbReference>
<dbReference type="Proteomes" id="UP000295807">
    <property type="component" value="Unassembled WGS sequence"/>
</dbReference>
<evidence type="ECO:0000259" key="3">
    <source>
        <dbReference type="Pfam" id="PF08338"/>
    </source>
</evidence>
<organism evidence="4 5">
    <name type="scientific">Anseongella ginsenosidimutans</name>
    <dbReference type="NCBI Taxonomy" id="496056"/>
    <lineage>
        <taxon>Bacteria</taxon>
        <taxon>Pseudomonadati</taxon>
        <taxon>Bacteroidota</taxon>
        <taxon>Sphingobacteriia</taxon>
        <taxon>Sphingobacteriales</taxon>
        <taxon>Sphingobacteriaceae</taxon>
        <taxon>Anseongella</taxon>
    </lineage>
</organism>
<dbReference type="Pfam" id="PF01370">
    <property type="entry name" value="Epimerase"/>
    <property type="match status" value="1"/>
</dbReference>
<dbReference type="InterPro" id="IPR036291">
    <property type="entry name" value="NAD(P)-bd_dom_sf"/>
</dbReference>
<protein>
    <recommendedName>
        <fullName evidence="6">TIGR01777 family protein</fullName>
    </recommendedName>
</protein>